<dbReference type="InterPro" id="IPR000073">
    <property type="entry name" value="AB_hydrolase_1"/>
</dbReference>
<dbReference type="Pfam" id="PF00561">
    <property type="entry name" value="Abhydrolase_1"/>
    <property type="match status" value="1"/>
</dbReference>
<geneLocation type="plasmid" evidence="2 3">
    <name>pFA3</name>
</geneLocation>
<dbReference type="RefSeq" id="WP_338395502.1">
    <property type="nucleotide sequence ID" value="NZ_AP025317.1"/>
</dbReference>
<dbReference type="Gene3D" id="3.40.50.1820">
    <property type="entry name" value="alpha/beta hydrolase"/>
    <property type="match status" value="1"/>
</dbReference>
<evidence type="ECO:0000259" key="1">
    <source>
        <dbReference type="Pfam" id="PF00561"/>
    </source>
</evidence>
<dbReference type="PROSITE" id="PS51257">
    <property type="entry name" value="PROKAR_LIPOPROTEIN"/>
    <property type="match status" value="1"/>
</dbReference>
<proteinExistence type="predicted"/>
<dbReference type="PANTHER" id="PTHR12277">
    <property type="entry name" value="ALPHA/BETA HYDROLASE DOMAIN-CONTAINING PROTEIN"/>
    <property type="match status" value="1"/>
</dbReference>
<dbReference type="KEGG" id="fax:FUAX_45790"/>
<accession>A0AAU9CW43</accession>
<name>A0AAU9CW43_9BACT</name>
<dbReference type="SUPFAM" id="SSF53474">
    <property type="entry name" value="alpha/beta-Hydrolases"/>
    <property type="match status" value="1"/>
</dbReference>
<keyword evidence="2" id="KW-0614">Plasmid</keyword>
<sequence>MKLKLSRNLLFIIAGIIASGFACCHFVLPKMIIEIDHGFIPKTEVPQSRKTALLASLKNVPTRFSVTSHDSFEIKGLISKADPVSRKGAIILAHGIRAYKEHFAPLARRANDKGFDAILIDLRAHGESQGRYCTFGFHEKKDISRVIDYLEANGHADNLGIWGQSLGGAVAMHSLAHDSRLRFGIIESSFSDFDKTVHDYFKRFSGVNVPFFADFLIKRAGDIGEFDTQNVHPHLAARSVSQPVLISHGTADGRIDIKYGRKNFQNLKSKKKRFVEVEGANHVNVWQTGGERYWAEVFGFIESSLK</sequence>
<organism evidence="2 3">
    <name type="scientific">Fulvitalea axinellae</name>
    <dbReference type="NCBI Taxonomy" id="1182444"/>
    <lineage>
        <taxon>Bacteria</taxon>
        <taxon>Pseudomonadati</taxon>
        <taxon>Bacteroidota</taxon>
        <taxon>Cytophagia</taxon>
        <taxon>Cytophagales</taxon>
        <taxon>Persicobacteraceae</taxon>
        <taxon>Fulvitalea</taxon>
    </lineage>
</organism>
<dbReference type="Proteomes" id="UP001348817">
    <property type="component" value="Plasmid pFA3"/>
</dbReference>
<feature type="domain" description="AB hydrolase-1" evidence="1">
    <location>
        <begin position="89"/>
        <end position="233"/>
    </location>
</feature>
<evidence type="ECO:0000313" key="3">
    <source>
        <dbReference type="Proteomes" id="UP001348817"/>
    </source>
</evidence>
<protein>
    <recommendedName>
        <fullName evidence="1">AB hydrolase-1 domain-containing protein</fullName>
    </recommendedName>
</protein>
<dbReference type="AlphaFoldDB" id="A0AAU9CW43"/>
<dbReference type="InterPro" id="IPR029058">
    <property type="entry name" value="AB_hydrolase_fold"/>
</dbReference>
<reference evidence="2 3" key="1">
    <citation type="submission" date="2021-12" db="EMBL/GenBank/DDBJ databases">
        <title>Genome sequencing of bacteria with rrn-lacking chromosome and rrn-plasmid.</title>
        <authorList>
            <person name="Anda M."/>
            <person name="Iwasaki W."/>
        </authorList>
    </citation>
    <scope>NUCLEOTIDE SEQUENCE [LARGE SCALE GENOMIC DNA]</scope>
    <source>
        <strain evidence="2 3">DSM 100852</strain>
        <plasmid evidence="2 3">pFA3</plasmid>
    </source>
</reference>
<dbReference type="EMBL" id="AP025317">
    <property type="protein sequence ID" value="BDD12147.1"/>
    <property type="molecule type" value="Genomic_DNA"/>
</dbReference>
<gene>
    <name evidence="2" type="ORF">FUAX_45790</name>
</gene>
<keyword evidence="3" id="KW-1185">Reference proteome</keyword>
<evidence type="ECO:0000313" key="2">
    <source>
        <dbReference type="EMBL" id="BDD12147.1"/>
    </source>
</evidence>